<dbReference type="GO" id="GO:0004792">
    <property type="term" value="F:thiosulfate-cyanide sulfurtransferase activity"/>
    <property type="evidence" value="ECO:0007669"/>
    <property type="project" value="TreeGrafter"/>
</dbReference>
<dbReference type="InterPro" id="IPR001763">
    <property type="entry name" value="Rhodanese-like_dom"/>
</dbReference>
<dbReference type="PROSITE" id="PS50206">
    <property type="entry name" value="RHODANESE_3"/>
    <property type="match status" value="1"/>
</dbReference>
<evidence type="ECO:0000256" key="1">
    <source>
        <dbReference type="SAM" id="MobiDB-lite"/>
    </source>
</evidence>
<dbReference type="Gene3D" id="3.40.250.10">
    <property type="entry name" value="Rhodanese-like domain"/>
    <property type="match status" value="1"/>
</dbReference>
<dbReference type="EMBL" id="OA882184">
    <property type="protein sequence ID" value="CAD7273600.1"/>
    <property type="molecule type" value="Genomic_DNA"/>
</dbReference>
<reference evidence="3" key="1">
    <citation type="submission" date="2020-11" db="EMBL/GenBank/DDBJ databases">
        <authorList>
            <person name="Tran Van P."/>
        </authorList>
    </citation>
    <scope>NUCLEOTIDE SEQUENCE</scope>
</reference>
<protein>
    <recommendedName>
        <fullName evidence="2">Rhodanese domain-containing protein</fullName>
    </recommendedName>
</protein>
<sequence>MGCCPVFGSRSRSLSIEGTPPAGEKVKSSSTKTEPANNFRKGPTASPANEHREVDLTFGQLKQVVLANPDSYVIIDVRKPTEVEERGRLPRAVNLPLGEIEEAMQLSTEDFEKKYHFPKVACNNDGIILYCCRGYRATEAKDKFKKLGIKCVQVYSGYLDYVENGGFVDRSKEADSRQS</sequence>
<evidence type="ECO:0000313" key="3">
    <source>
        <dbReference type="EMBL" id="CAD7273600.1"/>
    </source>
</evidence>
<dbReference type="PANTHER" id="PTHR44086:SF10">
    <property type="entry name" value="THIOSULFATE SULFURTRANSFERASE_RHODANESE-LIKE DOMAIN-CONTAINING PROTEIN 3"/>
    <property type="match status" value="1"/>
</dbReference>
<organism evidence="3">
    <name type="scientific">Notodromas monacha</name>
    <dbReference type="NCBI Taxonomy" id="399045"/>
    <lineage>
        <taxon>Eukaryota</taxon>
        <taxon>Metazoa</taxon>
        <taxon>Ecdysozoa</taxon>
        <taxon>Arthropoda</taxon>
        <taxon>Crustacea</taxon>
        <taxon>Oligostraca</taxon>
        <taxon>Ostracoda</taxon>
        <taxon>Podocopa</taxon>
        <taxon>Podocopida</taxon>
        <taxon>Cypridocopina</taxon>
        <taxon>Cypridoidea</taxon>
        <taxon>Cyprididae</taxon>
        <taxon>Notodromas</taxon>
    </lineage>
</organism>
<dbReference type="Proteomes" id="UP000678499">
    <property type="component" value="Unassembled WGS sequence"/>
</dbReference>
<evidence type="ECO:0000313" key="4">
    <source>
        <dbReference type="Proteomes" id="UP000678499"/>
    </source>
</evidence>
<dbReference type="Pfam" id="PF00581">
    <property type="entry name" value="Rhodanese"/>
    <property type="match status" value="1"/>
</dbReference>
<name>A0A7R9BE75_9CRUS</name>
<accession>A0A7R9BE75</accession>
<feature type="domain" description="Rhodanese" evidence="2">
    <location>
        <begin position="68"/>
        <end position="170"/>
    </location>
</feature>
<dbReference type="AlphaFoldDB" id="A0A7R9BE75"/>
<feature type="region of interest" description="Disordered" evidence="1">
    <location>
        <begin position="1"/>
        <end position="50"/>
    </location>
</feature>
<proteinExistence type="predicted"/>
<gene>
    <name evidence="3" type="ORF">NMOB1V02_LOCUS1478</name>
</gene>
<dbReference type="PANTHER" id="PTHR44086">
    <property type="entry name" value="THIOSULFATE SULFURTRANSFERASE RDL2, MITOCHONDRIAL-RELATED"/>
    <property type="match status" value="1"/>
</dbReference>
<dbReference type="SUPFAM" id="SSF52821">
    <property type="entry name" value="Rhodanese/Cell cycle control phosphatase"/>
    <property type="match status" value="1"/>
</dbReference>
<evidence type="ECO:0000259" key="2">
    <source>
        <dbReference type="PROSITE" id="PS50206"/>
    </source>
</evidence>
<dbReference type="SMART" id="SM00450">
    <property type="entry name" value="RHOD"/>
    <property type="match status" value="1"/>
</dbReference>
<dbReference type="EMBL" id="CAJPEX010000147">
    <property type="protein sequence ID" value="CAG0913752.1"/>
    <property type="molecule type" value="Genomic_DNA"/>
</dbReference>
<keyword evidence="4" id="KW-1185">Reference proteome</keyword>
<dbReference type="GO" id="GO:0005739">
    <property type="term" value="C:mitochondrion"/>
    <property type="evidence" value="ECO:0007669"/>
    <property type="project" value="TreeGrafter"/>
</dbReference>
<dbReference type="OrthoDB" id="566238at2759"/>
<dbReference type="InterPro" id="IPR036873">
    <property type="entry name" value="Rhodanese-like_dom_sf"/>
</dbReference>